<reference evidence="9 10" key="1">
    <citation type="submission" date="2019-06" db="EMBL/GenBank/DDBJ databases">
        <authorList>
            <person name="Palmer J.M."/>
        </authorList>
    </citation>
    <scope>NUCLEOTIDE SEQUENCE [LARGE SCALE GENOMIC DNA]</scope>
    <source>
        <strain evidence="6 9">TWF106</strain>
        <strain evidence="8 10">TWF191</strain>
        <strain evidence="7">TWF679</strain>
    </source>
</reference>
<feature type="transmembrane region" description="Helical" evidence="5">
    <location>
        <begin position="99"/>
        <end position="121"/>
    </location>
</feature>
<dbReference type="PANTHER" id="PTHR31465:SF7">
    <property type="entry name" value="SPHINGOID LONG-CHAIN BASE TRANSPORTER RSB1"/>
    <property type="match status" value="1"/>
</dbReference>
<evidence type="ECO:0000313" key="9">
    <source>
        <dbReference type="Proteomes" id="UP000472727"/>
    </source>
</evidence>
<evidence type="ECO:0000256" key="4">
    <source>
        <dbReference type="ARBA" id="ARBA00023136"/>
    </source>
</evidence>
<dbReference type="GO" id="GO:0005886">
    <property type="term" value="C:plasma membrane"/>
    <property type="evidence" value="ECO:0007669"/>
    <property type="project" value="TreeGrafter"/>
</dbReference>
<dbReference type="Proteomes" id="UP000483672">
    <property type="component" value="Unassembled WGS sequence"/>
</dbReference>
<dbReference type="EMBL" id="WIWT01000045">
    <property type="protein sequence ID" value="KAF3208758.1"/>
    <property type="molecule type" value="Genomic_DNA"/>
</dbReference>
<feature type="transmembrane region" description="Helical" evidence="5">
    <location>
        <begin position="30"/>
        <end position="52"/>
    </location>
</feature>
<sequence length="330" mass="36609">MSERPRVSILKCNWDLCPVSVSWFGYRPSLPMNIAFLTIFTIAFTAHIYLAIRYKTHGFGICMSIACFLEISGYAGRILAYTNPWSLPAFFIQINGVGLAPTFFAAGIYLCLTRIVIAYGARISRVQPKVYTYFFVVCDIISLVIQAPGGALSSISASQGKPPKLGAYVGLSGICFQVLALSIWLGLGAEFALRCRRVGMQAWDPKYEKMRNSWRFKAFLAALGVATAALYVRSVYRIAELSGGYTGHLAKDELAFCILEAVMIAILSLATAAFHPGYGFGEDYVLITEQKASYPRPWKKNAFFTKDLRTEEVVIELNEPRKSFVRTDGV</sequence>
<dbReference type="AlphaFoldDB" id="A0A6G1MDB3"/>
<feature type="transmembrane region" description="Helical" evidence="5">
    <location>
        <begin position="253"/>
        <end position="274"/>
    </location>
</feature>
<comment type="subcellular location">
    <subcellularLocation>
        <location evidence="1">Membrane</location>
        <topology evidence="1">Multi-pass membrane protein</topology>
    </subcellularLocation>
</comment>
<evidence type="ECO:0000256" key="3">
    <source>
        <dbReference type="ARBA" id="ARBA00022989"/>
    </source>
</evidence>
<dbReference type="PANTHER" id="PTHR31465">
    <property type="entry name" value="PROTEIN RTA1-RELATED"/>
    <property type="match status" value="1"/>
</dbReference>
<feature type="transmembrane region" description="Helical" evidence="5">
    <location>
        <begin position="167"/>
        <end position="193"/>
    </location>
</feature>
<dbReference type="InterPro" id="IPR007568">
    <property type="entry name" value="RTA1"/>
</dbReference>
<evidence type="ECO:0000256" key="5">
    <source>
        <dbReference type="SAM" id="Phobius"/>
    </source>
</evidence>
<keyword evidence="3 5" id="KW-1133">Transmembrane helix</keyword>
<dbReference type="Proteomes" id="UP000472727">
    <property type="component" value="Unassembled WGS sequence"/>
</dbReference>
<evidence type="ECO:0000313" key="6">
    <source>
        <dbReference type="EMBL" id="KAF3198604.1"/>
    </source>
</evidence>
<name>A0A6G1MDB3_ORBOL</name>
<evidence type="ECO:0000313" key="8">
    <source>
        <dbReference type="EMBL" id="KAF3225768.1"/>
    </source>
</evidence>
<evidence type="ECO:0000313" key="7">
    <source>
        <dbReference type="EMBL" id="KAF3208758.1"/>
    </source>
</evidence>
<evidence type="ECO:0000256" key="2">
    <source>
        <dbReference type="ARBA" id="ARBA00022692"/>
    </source>
</evidence>
<evidence type="ECO:0000256" key="1">
    <source>
        <dbReference type="ARBA" id="ARBA00004141"/>
    </source>
</evidence>
<evidence type="ECO:0000313" key="10">
    <source>
        <dbReference type="Proteomes" id="UP000483672"/>
    </source>
</evidence>
<dbReference type="Pfam" id="PF04479">
    <property type="entry name" value="RTA1"/>
    <property type="match status" value="1"/>
</dbReference>
<keyword evidence="2 5" id="KW-0812">Transmembrane</keyword>
<comment type="caution">
    <text evidence="6">The sequence shown here is derived from an EMBL/GenBank/DDBJ whole genome shotgun (WGS) entry which is preliminary data.</text>
</comment>
<feature type="transmembrane region" description="Helical" evidence="5">
    <location>
        <begin position="214"/>
        <end position="233"/>
    </location>
</feature>
<proteinExistence type="predicted"/>
<feature type="transmembrane region" description="Helical" evidence="5">
    <location>
        <begin position="59"/>
        <end position="79"/>
    </location>
</feature>
<protein>
    <submittedName>
        <fullName evidence="6">Uncharacterized protein</fullName>
    </submittedName>
</protein>
<dbReference type="GO" id="GO:0000324">
    <property type="term" value="C:fungal-type vacuole"/>
    <property type="evidence" value="ECO:0007669"/>
    <property type="project" value="TreeGrafter"/>
</dbReference>
<keyword evidence="4 5" id="KW-0472">Membrane</keyword>
<dbReference type="OrthoDB" id="4521223at2759"/>
<dbReference type="EMBL" id="WIWS01000204">
    <property type="protein sequence ID" value="KAF3198604.1"/>
    <property type="molecule type" value="Genomic_DNA"/>
</dbReference>
<accession>A0A6G1MDB3</accession>
<dbReference type="EMBL" id="WIPF01000026">
    <property type="protein sequence ID" value="KAF3225768.1"/>
    <property type="molecule type" value="Genomic_DNA"/>
</dbReference>
<feature type="transmembrane region" description="Helical" evidence="5">
    <location>
        <begin position="133"/>
        <end position="155"/>
    </location>
</feature>
<dbReference type="Proteomes" id="UP000614610">
    <property type="component" value="Unassembled WGS sequence"/>
</dbReference>
<gene>
    <name evidence="6" type="ORF">TWF106_004538</name>
    <name evidence="8" type="ORF">TWF191_005115</name>
    <name evidence="7" type="ORF">TWF679_007584</name>
</gene>
<organism evidence="6 9">
    <name type="scientific">Orbilia oligospora</name>
    <name type="common">Nematode-trapping fungus</name>
    <name type="synonym">Arthrobotrys oligospora</name>
    <dbReference type="NCBI Taxonomy" id="2813651"/>
    <lineage>
        <taxon>Eukaryota</taxon>
        <taxon>Fungi</taxon>
        <taxon>Dikarya</taxon>
        <taxon>Ascomycota</taxon>
        <taxon>Pezizomycotina</taxon>
        <taxon>Orbiliomycetes</taxon>
        <taxon>Orbiliales</taxon>
        <taxon>Orbiliaceae</taxon>
        <taxon>Orbilia</taxon>
    </lineage>
</organism>